<dbReference type="SUPFAM" id="SSF81383">
    <property type="entry name" value="F-box domain"/>
    <property type="match status" value="1"/>
</dbReference>
<dbReference type="Pfam" id="PF00646">
    <property type="entry name" value="F-box"/>
    <property type="match status" value="1"/>
</dbReference>
<gene>
    <name evidence="2" type="ORF">AMTR_s00068p00126550</name>
</gene>
<dbReference type="KEGG" id="atr:18448867"/>
<accession>U5D4B2</accession>
<dbReference type="AlphaFoldDB" id="U5D4B2"/>
<proteinExistence type="predicted"/>
<dbReference type="EMBL" id="KI392059">
    <property type="protein sequence ID" value="ERN20451.1"/>
    <property type="molecule type" value="Genomic_DNA"/>
</dbReference>
<dbReference type="GO" id="GO:0004842">
    <property type="term" value="F:ubiquitin-protein transferase activity"/>
    <property type="evidence" value="ECO:0000318"/>
    <property type="project" value="GO_Central"/>
</dbReference>
<dbReference type="Gramene" id="ERN20451">
    <property type="protein sequence ID" value="ERN20451"/>
    <property type="gene ID" value="AMTR_s00068p00126550"/>
</dbReference>
<dbReference type="CDD" id="cd22157">
    <property type="entry name" value="F-box_AtFBW1-like"/>
    <property type="match status" value="1"/>
</dbReference>
<dbReference type="HOGENOM" id="CLU_1604957_0_0_1"/>
<dbReference type="Proteomes" id="UP000017836">
    <property type="component" value="Unassembled WGS sequence"/>
</dbReference>
<sequence>MAMELGQSSRMASLACNLPQELMINILVLLPVESILRFKAVCKSWNQLLSSHSFKIAHSISPSTSYIFEDNRSLNYIDDASNSVSRKLRFHPQGGLRYRACGHGMVCLISSFSHLFFIGNSATCKFRPLPSAGDDFLLKTVGLYFQPSTCNFKILAMGSNILVESC</sequence>
<organism evidence="2 3">
    <name type="scientific">Amborella trichopoda</name>
    <dbReference type="NCBI Taxonomy" id="13333"/>
    <lineage>
        <taxon>Eukaryota</taxon>
        <taxon>Viridiplantae</taxon>
        <taxon>Streptophyta</taxon>
        <taxon>Embryophyta</taxon>
        <taxon>Tracheophyta</taxon>
        <taxon>Spermatophyta</taxon>
        <taxon>Magnoliopsida</taxon>
        <taxon>Amborellales</taxon>
        <taxon>Amborellaceae</taxon>
        <taxon>Amborella</taxon>
    </lineage>
</organism>
<dbReference type="PANTHER" id="PTHR31672">
    <property type="entry name" value="BNACNNG10540D PROTEIN"/>
    <property type="match status" value="1"/>
</dbReference>
<protein>
    <recommendedName>
        <fullName evidence="1">F-box domain-containing protein</fullName>
    </recommendedName>
</protein>
<keyword evidence="3" id="KW-1185">Reference proteome</keyword>
<dbReference type="Gene3D" id="1.20.1280.50">
    <property type="match status" value="1"/>
</dbReference>
<dbReference type="PROSITE" id="PS50181">
    <property type="entry name" value="FBOX"/>
    <property type="match status" value="1"/>
</dbReference>
<name>U5D4B2_AMBTC</name>
<dbReference type="PANTHER" id="PTHR31672:SF13">
    <property type="entry name" value="F-BOX PROTEIN CPR30-LIKE"/>
    <property type="match status" value="1"/>
</dbReference>
<evidence type="ECO:0000259" key="1">
    <source>
        <dbReference type="PROSITE" id="PS50181"/>
    </source>
</evidence>
<dbReference type="InterPro" id="IPR036047">
    <property type="entry name" value="F-box-like_dom_sf"/>
</dbReference>
<reference evidence="3" key="1">
    <citation type="journal article" date="2013" name="Science">
        <title>The Amborella genome and the evolution of flowering plants.</title>
        <authorList>
            <consortium name="Amborella Genome Project"/>
        </authorList>
    </citation>
    <scope>NUCLEOTIDE SEQUENCE [LARGE SCALE GENOMIC DNA]</scope>
</reference>
<dbReference type="SMART" id="SM00256">
    <property type="entry name" value="FBOX"/>
    <property type="match status" value="1"/>
</dbReference>
<dbReference type="InterPro" id="IPR050796">
    <property type="entry name" value="SCF_F-box_component"/>
</dbReference>
<evidence type="ECO:0000313" key="2">
    <source>
        <dbReference type="EMBL" id="ERN20451.1"/>
    </source>
</evidence>
<dbReference type="OrthoDB" id="2015179at2759"/>
<dbReference type="GO" id="GO:0031146">
    <property type="term" value="P:SCF-dependent proteasomal ubiquitin-dependent protein catabolic process"/>
    <property type="evidence" value="ECO:0000318"/>
    <property type="project" value="GO_Central"/>
</dbReference>
<dbReference type="InterPro" id="IPR001810">
    <property type="entry name" value="F-box_dom"/>
</dbReference>
<evidence type="ECO:0000313" key="3">
    <source>
        <dbReference type="Proteomes" id="UP000017836"/>
    </source>
</evidence>
<feature type="domain" description="F-box" evidence="1">
    <location>
        <begin position="12"/>
        <end position="57"/>
    </location>
</feature>